<dbReference type="AlphaFoldDB" id="A0A2K3KJ99"/>
<protein>
    <submittedName>
        <fullName evidence="1">Uncharacterized protein</fullName>
    </submittedName>
</protein>
<evidence type="ECO:0000313" key="2">
    <source>
        <dbReference type="Proteomes" id="UP000236291"/>
    </source>
</evidence>
<organism evidence="1 2">
    <name type="scientific">Trifolium pratense</name>
    <name type="common">Red clover</name>
    <dbReference type="NCBI Taxonomy" id="57577"/>
    <lineage>
        <taxon>Eukaryota</taxon>
        <taxon>Viridiplantae</taxon>
        <taxon>Streptophyta</taxon>
        <taxon>Embryophyta</taxon>
        <taxon>Tracheophyta</taxon>
        <taxon>Spermatophyta</taxon>
        <taxon>Magnoliopsida</taxon>
        <taxon>eudicotyledons</taxon>
        <taxon>Gunneridae</taxon>
        <taxon>Pentapetalae</taxon>
        <taxon>rosids</taxon>
        <taxon>fabids</taxon>
        <taxon>Fabales</taxon>
        <taxon>Fabaceae</taxon>
        <taxon>Papilionoideae</taxon>
        <taxon>50 kb inversion clade</taxon>
        <taxon>NPAAA clade</taxon>
        <taxon>Hologalegina</taxon>
        <taxon>IRL clade</taxon>
        <taxon>Trifolieae</taxon>
        <taxon>Trifolium</taxon>
    </lineage>
</organism>
<dbReference type="PANTHER" id="PTHR33067:SF31">
    <property type="entry name" value="RNA-DIRECTED DNA POLYMERASE"/>
    <property type="match status" value="1"/>
</dbReference>
<dbReference type="Proteomes" id="UP000236291">
    <property type="component" value="Unassembled WGS sequence"/>
</dbReference>
<dbReference type="Gene3D" id="2.40.70.10">
    <property type="entry name" value="Acid Proteases"/>
    <property type="match status" value="1"/>
</dbReference>
<comment type="caution">
    <text evidence="1">The sequence shown here is derived from an EMBL/GenBank/DDBJ whole genome shotgun (WGS) entry which is preliminary data.</text>
</comment>
<sequence>MSLQLADRSIKYPLGILENVSVRIGQLFIPTDFVIVDIREDIDIPILL</sequence>
<dbReference type="PANTHER" id="PTHR33067">
    <property type="entry name" value="RNA-DIRECTED DNA POLYMERASE-RELATED"/>
    <property type="match status" value="1"/>
</dbReference>
<dbReference type="InterPro" id="IPR021109">
    <property type="entry name" value="Peptidase_aspartic_dom_sf"/>
</dbReference>
<reference evidence="1 2" key="2">
    <citation type="journal article" date="2017" name="Front. Plant Sci.">
        <title>Gene Classification and Mining of Molecular Markers Useful in Red Clover (Trifolium pratense) Breeding.</title>
        <authorList>
            <person name="Istvanek J."/>
            <person name="Dluhosova J."/>
            <person name="Dluhos P."/>
            <person name="Patkova L."/>
            <person name="Nedelnik J."/>
            <person name="Repkova J."/>
        </authorList>
    </citation>
    <scope>NUCLEOTIDE SEQUENCE [LARGE SCALE GENOMIC DNA]</scope>
    <source>
        <strain evidence="2">cv. Tatra</strain>
        <tissue evidence="1">Young leaves</tissue>
    </source>
</reference>
<reference evidence="1 2" key="1">
    <citation type="journal article" date="2014" name="Am. J. Bot.">
        <title>Genome assembly and annotation for red clover (Trifolium pratense; Fabaceae).</title>
        <authorList>
            <person name="Istvanek J."/>
            <person name="Jaros M."/>
            <person name="Krenek A."/>
            <person name="Repkova J."/>
        </authorList>
    </citation>
    <scope>NUCLEOTIDE SEQUENCE [LARGE SCALE GENOMIC DNA]</scope>
    <source>
        <strain evidence="2">cv. Tatra</strain>
        <tissue evidence="1">Young leaves</tissue>
    </source>
</reference>
<evidence type="ECO:0000313" key="1">
    <source>
        <dbReference type="EMBL" id="PNX66360.1"/>
    </source>
</evidence>
<proteinExistence type="predicted"/>
<name>A0A2K3KJ99_TRIPR</name>
<feature type="non-terminal residue" evidence="1">
    <location>
        <position position="48"/>
    </location>
</feature>
<dbReference type="EMBL" id="ASHM01192730">
    <property type="protein sequence ID" value="PNX66360.1"/>
    <property type="molecule type" value="Genomic_DNA"/>
</dbReference>
<gene>
    <name evidence="1" type="ORF">L195_g063026</name>
</gene>
<accession>A0A2K3KJ99</accession>